<comment type="caution">
    <text evidence="1">The sequence shown here is derived from an EMBL/GenBank/DDBJ whole genome shotgun (WGS) entry which is preliminary data.</text>
</comment>
<dbReference type="Proteomes" id="UP000237934">
    <property type="component" value="Unassembled WGS sequence"/>
</dbReference>
<proteinExistence type="predicted"/>
<sequence length="292" mass="34935">MNSNRLKDIIKTKNLGISFEEYRIRYATERFLSRLQESKYKDNFIIKGGFLLGAIFKVEQRTTRDLDTLIKEISVDKMNITRVLENIVSIDLDDGVQFKLISLMASQQQRKYEGFRAKFKMNFLEEKSIVQFDLDLGVGDTITPKAEVIDIPLLFNEKKGERKSITLQAYPIETILAEKTEIILDLGTKNSRMKDFYDIHLILNYQYKPSVTKCYEAFENTWLFRHKELPIDKERFEDWLFIVDEIIVNEKMNDIYWKNYIKDREYAKHLKFKTILRQFKEYLEKLHKVYLK</sequence>
<dbReference type="Pfam" id="PF08843">
    <property type="entry name" value="AbiEii"/>
    <property type="match status" value="1"/>
</dbReference>
<dbReference type="EMBL" id="PUAP01000018">
    <property type="protein sequence ID" value="PQF23960.1"/>
    <property type="molecule type" value="Genomic_DNA"/>
</dbReference>
<evidence type="ECO:0000313" key="2">
    <source>
        <dbReference type="Proteomes" id="UP000237934"/>
    </source>
</evidence>
<dbReference type="AlphaFoldDB" id="A0A2S7RVR7"/>
<name>A0A2S7RVR7_ENTMU</name>
<dbReference type="InterPro" id="IPR014942">
    <property type="entry name" value="AbiEii"/>
</dbReference>
<evidence type="ECO:0000313" key="1">
    <source>
        <dbReference type="EMBL" id="PQF23960.1"/>
    </source>
</evidence>
<organism evidence="1 2">
    <name type="scientific">Enterococcus mundtii</name>
    <dbReference type="NCBI Taxonomy" id="53346"/>
    <lineage>
        <taxon>Bacteria</taxon>
        <taxon>Bacillati</taxon>
        <taxon>Bacillota</taxon>
        <taxon>Bacilli</taxon>
        <taxon>Lactobacillales</taxon>
        <taxon>Enterococcaceae</taxon>
        <taxon>Enterococcus</taxon>
    </lineage>
</organism>
<protein>
    <recommendedName>
        <fullName evidence="3">Nucleotidyl transferase AbiEii/AbiGii toxin family protein</fullName>
    </recommendedName>
</protein>
<dbReference type="RefSeq" id="WP_104871376.1">
    <property type="nucleotide sequence ID" value="NZ_PUAP01000018.1"/>
</dbReference>
<accession>A0A2S7RVR7</accession>
<reference evidence="1 2" key="1">
    <citation type="journal article" date="2018" name="Pathog. Dis.">
        <title>Whole-genome sequencing based characterization of antimicrobial resistance in Enterococcus.</title>
        <authorList>
            <person name="Tyson G."/>
        </authorList>
    </citation>
    <scope>NUCLEOTIDE SEQUENCE [LARGE SCALE GENOMIC DNA]</scope>
    <source>
        <strain evidence="1 2">CVM N55263</strain>
    </source>
</reference>
<gene>
    <name evidence="1" type="ORF">CUS89_05570</name>
</gene>
<evidence type="ECO:0008006" key="3">
    <source>
        <dbReference type="Google" id="ProtNLM"/>
    </source>
</evidence>